<evidence type="ECO:0000256" key="23">
    <source>
        <dbReference type="ARBA" id="ARBA00048678"/>
    </source>
</evidence>
<evidence type="ECO:0000256" key="27">
    <source>
        <dbReference type="ARBA" id="ARBA00049520"/>
    </source>
</evidence>
<comment type="similarity">
    <text evidence="2">Belongs to the short-chain dehydrogenases/reductases (SDR) family.</text>
</comment>
<comment type="catalytic activity">
    <reaction evidence="23">
        <text>3beta,7alpha-dihydroxyandrost-5-en-17-one + NADP(+) = 3beta-hydroxy-5-androstene-7,17-dione + NADPH + H(+)</text>
        <dbReference type="Rhea" id="RHEA:69440"/>
        <dbReference type="ChEBI" id="CHEBI:15378"/>
        <dbReference type="ChEBI" id="CHEBI:57783"/>
        <dbReference type="ChEBI" id="CHEBI:58349"/>
        <dbReference type="ChEBI" id="CHEBI:81471"/>
        <dbReference type="ChEBI" id="CHEBI:183808"/>
    </reaction>
    <physiologicalReaction direction="left-to-right" evidence="23">
        <dbReference type="Rhea" id="RHEA:69441"/>
    </physiologicalReaction>
</comment>
<comment type="catalytic activity">
    <reaction evidence="21">
        <text>7-oxocholesterol + NADPH + H(+) = 7beta-hydroxycholesterol + NADP(+)</text>
        <dbReference type="Rhea" id="RHEA:68656"/>
        <dbReference type="ChEBI" id="CHEBI:15378"/>
        <dbReference type="ChEBI" id="CHEBI:42989"/>
        <dbReference type="ChEBI" id="CHEBI:57783"/>
        <dbReference type="ChEBI" id="CHEBI:58349"/>
        <dbReference type="ChEBI" id="CHEBI:64294"/>
    </reaction>
    <physiologicalReaction direction="left-to-right" evidence="21">
        <dbReference type="Rhea" id="RHEA:68657"/>
    </physiologicalReaction>
</comment>
<dbReference type="GO" id="GO:0005496">
    <property type="term" value="F:steroid binding"/>
    <property type="evidence" value="ECO:0007669"/>
    <property type="project" value="TreeGrafter"/>
</dbReference>
<dbReference type="EMBL" id="VXAG01000026">
    <property type="protein sequence ID" value="NXJ74351.1"/>
    <property type="molecule type" value="Genomic_DNA"/>
</dbReference>
<comment type="subunit">
    <text evidence="3">Homodimer.</text>
</comment>
<comment type="catalytic activity">
    <reaction evidence="17">
        <text>corticosterone + NADP(+) = 11-dehydrocorticosterone + NADPH + H(+)</text>
        <dbReference type="Rhea" id="RHEA:42200"/>
        <dbReference type="ChEBI" id="CHEBI:15378"/>
        <dbReference type="ChEBI" id="CHEBI:16827"/>
        <dbReference type="ChEBI" id="CHEBI:57783"/>
        <dbReference type="ChEBI" id="CHEBI:58349"/>
        <dbReference type="ChEBI" id="CHEBI:78600"/>
    </reaction>
    <physiologicalReaction direction="left-to-right" evidence="17">
        <dbReference type="Rhea" id="RHEA:42201"/>
    </physiologicalReaction>
    <physiologicalReaction direction="right-to-left" evidence="17">
        <dbReference type="Rhea" id="RHEA:42202"/>
    </physiologicalReaction>
</comment>
<name>A0A7L0DUP5_TROML</name>
<evidence type="ECO:0000256" key="5">
    <source>
        <dbReference type="ARBA" id="ARBA00022824"/>
    </source>
</evidence>
<evidence type="ECO:0000256" key="22">
    <source>
        <dbReference type="ARBA" id="ARBA00048661"/>
    </source>
</evidence>
<dbReference type="PANTHER" id="PTHR44279:SF1">
    <property type="entry name" value="11-BETA-HYDROXYSTEROID DEHYDROGENASE 1"/>
    <property type="match status" value="1"/>
</dbReference>
<evidence type="ECO:0000256" key="11">
    <source>
        <dbReference type="ARBA" id="ARBA00040963"/>
    </source>
</evidence>
<evidence type="ECO:0000256" key="13">
    <source>
        <dbReference type="ARBA" id="ARBA00041676"/>
    </source>
</evidence>
<dbReference type="PANTHER" id="PTHR44279">
    <property type="entry name" value="HYDROXYSTEROID (11-BETA) DEHYDROGENASE 1-LIKE B-RELATED"/>
    <property type="match status" value="1"/>
</dbReference>
<comment type="catalytic activity">
    <reaction evidence="27">
        <text>7-oxopregnenolone + NADPH + H(+) = 7beta-hydroxypregnenolone + NADP(+)</text>
        <dbReference type="Rhea" id="RHEA:69436"/>
        <dbReference type="ChEBI" id="CHEBI:15378"/>
        <dbReference type="ChEBI" id="CHEBI:57783"/>
        <dbReference type="ChEBI" id="CHEBI:58349"/>
        <dbReference type="ChEBI" id="CHEBI:183806"/>
        <dbReference type="ChEBI" id="CHEBI:183807"/>
    </reaction>
    <physiologicalReaction direction="left-to-right" evidence="27">
        <dbReference type="Rhea" id="RHEA:69437"/>
    </physiologicalReaction>
</comment>
<evidence type="ECO:0000256" key="17">
    <source>
        <dbReference type="ARBA" id="ARBA00047749"/>
    </source>
</evidence>
<evidence type="ECO:0000313" key="29">
    <source>
        <dbReference type="Proteomes" id="UP000550660"/>
    </source>
</evidence>
<comment type="catalytic activity">
    <reaction evidence="18">
        <text>glycoursodeoxycholate + NADP(+) = 7-oxoglycolithocholate + NADPH + H(+)</text>
        <dbReference type="Rhea" id="RHEA:68976"/>
        <dbReference type="ChEBI" id="CHEBI:15378"/>
        <dbReference type="ChEBI" id="CHEBI:57783"/>
        <dbReference type="ChEBI" id="CHEBI:58349"/>
        <dbReference type="ChEBI" id="CHEBI:132030"/>
        <dbReference type="ChEBI" id="CHEBI:137818"/>
    </reaction>
    <physiologicalReaction direction="right-to-left" evidence="18">
        <dbReference type="Rhea" id="RHEA:68978"/>
    </physiologicalReaction>
</comment>
<dbReference type="FunFam" id="3.40.50.720:FF:000329">
    <property type="entry name" value="Corticosteroid 11-beta-dehydrogenase isozyme 1"/>
    <property type="match status" value="1"/>
</dbReference>
<reference evidence="28 29" key="1">
    <citation type="submission" date="2019-09" db="EMBL/GenBank/DDBJ databases">
        <title>Bird 10,000 Genomes (B10K) Project - Family phase.</title>
        <authorList>
            <person name="Zhang G."/>
        </authorList>
    </citation>
    <scope>NUCLEOTIDE SEQUENCE [LARGE SCALE GENOMIC DNA]</scope>
    <source>
        <strain evidence="28">B10K-DU-007-40</strain>
        <tissue evidence="28">Mixed tissue sample</tissue>
    </source>
</reference>
<gene>
    <name evidence="28" type="primary">Hsd11b1_1</name>
    <name evidence="28" type="ORF">TROMEL_R10387</name>
</gene>
<dbReference type="EC" id="1.1.1.146" evidence="9"/>
<comment type="subcellular location">
    <subcellularLocation>
        <location evidence="1">Endoplasmic reticulum membrane</location>
        <topology evidence="1">Single-pass type II membrane protein</topology>
    </subcellularLocation>
</comment>
<dbReference type="PRINTS" id="PR00081">
    <property type="entry name" value="GDHRDH"/>
</dbReference>
<evidence type="ECO:0000256" key="12">
    <source>
        <dbReference type="ARBA" id="ARBA00041539"/>
    </source>
</evidence>
<dbReference type="GO" id="GO:0006706">
    <property type="term" value="P:steroid catabolic process"/>
    <property type="evidence" value="ECO:0007669"/>
    <property type="project" value="TreeGrafter"/>
</dbReference>
<comment type="catalytic activity">
    <reaction evidence="19">
        <text>taurochenodeoxycholate + NADP(+) = 7-oxotaurolithocholate + NADPH + H(+)</text>
        <dbReference type="Rhea" id="RHEA:65060"/>
        <dbReference type="ChEBI" id="CHEBI:9407"/>
        <dbReference type="ChEBI" id="CHEBI:15378"/>
        <dbReference type="ChEBI" id="CHEBI:57783"/>
        <dbReference type="ChEBI" id="CHEBI:58349"/>
        <dbReference type="ChEBI" id="CHEBI:137724"/>
    </reaction>
    <physiologicalReaction direction="right-to-left" evidence="19">
        <dbReference type="Rhea" id="RHEA:65062"/>
    </physiologicalReaction>
</comment>
<evidence type="ECO:0000256" key="2">
    <source>
        <dbReference type="ARBA" id="ARBA00006484"/>
    </source>
</evidence>
<dbReference type="Pfam" id="PF00106">
    <property type="entry name" value="adh_short"/>
    <property type="match status" value="1"/>
</dbReference>
<keyword evidence="29" id="KW-1185">Reference proteome</keyword>
<evidence type="ECO:0000256" key="20">
    <source>
        <dbReference type="ARBA" id="ARBA00048376"/>
    </source>
</evidence>
<evidence type="ECO:0000256" key="9">
    <source>
        <dbReference type="ARBA" id="ARBA00038971"/>
    </source>
</evidence>
<dbReference type="AlphaFoldDB" id="A0A7L0DUP5"/>
<comment type="catalytic activity">
    <reaction evidence="20">
        <text>an 11beta-hydroxysteroid + NADP(+) = an 11-oxosteroid + NADPH + H(+)</text>
        <dbReference type="Rhea" id="RHEA:11388"/>
        <dbReference type="ChEBI" id="CHEBI:15378"/>
        <dbReference type="ChEBI" id="CHEBI:35346"/>
        <dbReference type="ChEBI" id="CHEBI:47787"/>
        <dbReference type="ChEBI" id="CHEBI:57783"/>
        <dbReference type="ChEBI" id="CHEBI:58349"/>
        <dbReference type="EC" id="1.1.1.146"/>
    </reaction>
    <physiologicalReaction direction="left-to-right" evidence="20">
        <dbReference type="Rhea" id="RHEA:11389"/>
    </physiologicalReaction>
    <physiologicalReaction direction="right-to-left" evidence="20">
        <dbReference type="Rhea" id="RHEA:11390"/>
    </physiologicalReaction>
</comment>
<evidence type="ECO:0000256" key="6">
    <source>
        <dbReference type="ARBA" id="ARBA00022989"/>
    </source>
</evidence>
<keyword evidence="7" id="KW-0560">Oxidoreductase</keyword>
<evidence type="ECO:0000256" key="1">
    <source>
        <dbReference type="ARBA" id="ARBA00004648"/>
    </source>
</evidence>
<dbReference type="Proteomes" id="UP000550660">
    <property type="component" value="Unassembled WGS sequence"/>
</dbReference>
<comment type="catalytic activity">
    <reaction evidence="22">
        <text>glycochenodeoxycholate + NADP(+) = 7-oxoglycolithocholate + NADPH + H(+)</text>
        <dbReference type="Rhea" id="RHEA:65056"/>
        <dbReference type="ChEBI" id="CHEBI:15378"/>
        <dbReference type="ChEBI" id="CHEBI:36252"/>
        <dbReference type="ChEBI" id="CHEBI:57783"/>
        <dbReference type="ChEBI" id="CHEBI:58349"/>
        <dbReference type="ChEBI" id="CHEBI:137818"/>
    </reaction>
    <physiologicalReaction direction="right-to-left" evidence="22">
        <dbReference type="Rhea" id="RHEA:65058"/>
    </physiologicalReaction>
</comment>
<dbReference type="PROSITE" id="PS00061">
    <property type="entry name" value="ADH_SHORT"/>
    <property type="match status" value="1"/>
</dbReference>
<dbReference type="GO" id="GO:0070524">
    <property type="term" value="F:11-beta-hydroxysteroid dehydrogenase (NADP+) activity"/>
    <property type="evidence" value="ECO:0007669"/>
    <property type="project" value="UniProtKB-EC"/>
</dbReference>
<protein>
    <recommendedName>
        <fullName evidence="11">11-beta-hydroxysteroid dehydrogenase 1</fullName>
        <ecNumber evidence="9">1.1.1.146</ecNumber>
        <ecNumber evidence="10">1.1.1.201</ecNumber>
    </recommendedName>
    <alternativeName>
        <fullName evidence="13">7-oxosteroid reductase</fullName>
    </alternativeName>
    <alternativeName>
        <fullName evidence="12">Corticosteroid 11-beta-dehydrogenase isozyme 1</fullName>
    </alternativeName>
</protein>
<feature type="non-terminal residue" evidence="28">
    <location>
        <position position="293"/>
    </location>
</feature>
<keyword evidence="5" id="KW-0256">Endoplasmic reticulum</keyword>
<evidence type="ECO:0000256" key="25">
    <source>
        <dbReference type="ARBA" id="ARBA00049300"/>
    </source>
</evidence>
<organism evidence="28 29">
    <name type="scientific">Trogon melanurus</name>
    <name type="common">Black-tailed trogon</name>
    <dbReference type="NCBI Taxonomy" id="56311"/>
    <lineage>
        <taxon>Eukaryota</taxon>
        <taxon>Metazoa</taxon>
        <taxon>Chordata</taxon>
        <taxon>Craniata</taxon>
        <taxon>Vertebrata</taxon>
        <taxon>Euteleostomi</taxon>
        <taxon>Archelosauria</taxon>
        <taxon>Archosauria</taxon>
        <taxon>Dinosauria</taxon>
        <taxon>Saurischia</taxon>
        <taxon>Theropoda</taxon>
        <taxon>Coelurosauria</taxon>
        <taxon>Aves</taxon>
        <taxon>Neognathae</taxon>
        <taxon>Neoaves</taxon>
        <taxon>Telluraves</taxon>
        <taxon>Coraciimorphae</taxon>
        <taxon>Trogoniformes</taxon>
        <taxon>Trogonidae</taxon>
        <taxon>Trogon</taxon>
    </lineage>
</organism>
<evidence type="ECO:0000256" key="15">
    <source>
        <dbReference type="ARBA" id="ARBA00047373"/>
    </source>
</evidence>
<sequence>MGRLQKILIPFLGLVLAFWFYSARENFKPEMLKGKRVIVTGASTGIGEQMAYHLARMGSHILITARTEAKLQKVVERCLELGAASARYVSGTMEDMAFAQHVVEEAQTLLGGLDMLVLNHVGMSYFGYFNGDVGHVRKLLEINFLSYVAMTVAALPMLKESEGSIVVVSSMAGKVGFPFTVPYSATKFALDGFFSSLRQEFIIQNINVSITLCILGFIDTEQKKQAPEPIFFPRPAPREECALEILKAAALRRRELYYRYGATRLPLLLRDCAAELLDYLVRSRYRLDGPAPT</sequence>
<evidence type="ECO:0000256" key="10">
    <source>
        <dbReference type="ARBA" id="ARBA00039048"/>
    </source>
</evidence>
<evidence type="ECO:0000256" key="19">
    <source>
        <dbReference type="ARBA" id="ARBA00048061"/>
    </source>
</evidence>
<evidence type="ECO:0000256" key="26">
    <source>
        <dbReference type="ARBA" id="ARBA00049462"/>
    </source>
</evidence>
<comment type="catalytic activity">
    <reaction evidence="16">
        <text>3beta-hydroxy-5-androstene-7,17-dione + NADPH + H(+) = 3beta,7beta-dihydroxyandrost-5-en-17-one + NADP(+)</text>
        <dbReference type="Rhea" id="RHEA:69452"/>
        <dbReference type="ChEBI" id="CHEBI:15378"/>
        <dbReference type="ChEBI" id="CHEBI:57783"/>
        <dbReference type="ChEBI" id="CHEBI:58349"/>
        <dbReference type="ChEBI" id="CHEBI:183368"/>
        <dbReference type="ChEBI" id="CHEBI:183808"/>
    </reaction>
    <physiologicalReaction direction="left-to-right" evidence="16">
        <dbReference type="Rhea" id="RHEA:69453"/>
    </physiologicalReaction>
</comment>
<proteinExistence type="inferred from homology"/>
<dbReference type="GO" id="GO:0047022">
    <property type="term" value="F:7-beta-hydroxysteroid dehydrogenase (NADP+) activity"/>
    <property type="evidence" value="ECO:0007669"/>
    <property type="project" value="UniProtKB-EC"/>
</dbReference>
<evidence type="ECO:0000256" key="14">
    <source>
        <dbReference type="ARBA" id="ARBA00047269"/>
    </source>
</evidence>
<comment type="catalytic activity">
    <reaction evidence="25">
        <text>a 7beta-hydroxysteroid + NADP(+) = a 7-oxosteroid + NADPH + H(+)</text>
        <dbReference type="Rhea" id="RHEA:20233"/>
        <dbReference type="ChEBI" id="CHEBI:15378"/>
        <dbReference type="ChEBI" id="CHEBI:35349"/>
        <dbReference type="ChEBI" id="CHEBI:47789"/>
        <dbReference type="ChEBI" id="CHEBI:57783"/>
        <dbReference type="ChEBI" id="CHEBI:58349"/>
        <dbReference type="EC" id="1.1.1.201"/>
    </reaction>
    <physiologicalReaction direction="right-to-left" evidence="25">
        <dbReference type="Rhea" id="RHEA:20235"/>
    </physiologicalReaction>
</comment>
<comment type="catalytic activity">
    <reaction evidence="14">
        <text>chenodeoxycholate + NADP(+) = 7-oxolithocholate + NADPH + H(+)</text>
        <dbReference type="Rhea" id="RHEA:53820"/>
        <dbReference type="ChEBI" id="CHEBI:15378"/>
        <dbReference type="ChEBI" id="CHEBI:36234"/>
        <dbReference type="ChEBI" id="CHEBI:57783"/>
        <dbReference type="ChEBI" id="CHEBI:58349"/>
        <dbReference type="ChEBI" id="CHEBI:78605"/>
    </reaction>
    <physiologicalReaction direction="right-to-left" evidence="14">
        <dbReference type="Rhea" id="RHEA:53822"/>
    </physiologicalReaction>
</comment>
<dbReference type="EC" id="1.1.1.201" evidence="10"/>
<dbReference type="InterPro" id="IPR051253">
    <property type="entry name" value="11-beta-HSD"/>
</dbReference>
<evidence type="ECO:0000256" key="18">
    <source>
        <dbReference type="ARBA" id="ARBA00048060"/>
    </source>
</evidence>
<evidence type="ECO:0000256" key="4">
    <source>
        <dbReference type="ARBA" id="ARBA00022692"/>
    </source>
</evidence>
<dbReference type="InterPro" id="IPR002347">
    <property type="entry name" value="SDR_fam"/>
</dbReference>
<dbReference type="Gene3D" id="3.40.50.720">
    <property type="entry name" value="NAD(P)-binding Rossmann-like Domain"/>
    <property type="match status" value="1"/>
</dbReference>
<evidence type="ECO:0000313" key="28">
    <source>
        <dbReference type="EMBL" id="NXJ74351.1"/>
    </source>
</evidence>
<keyword evidence="8" id="KW-0472">Membrane</keyword>
<evidence type="ECO:0000256" key="3">
    <source>
        <dbReference type="ARBA" id="ARBA00011738"/>
    </source>
</evidence>
<comment type="caution">
    <text evidence="28">The sequence shown here is derived from an EMBL/GenBank/DDBJ whole genome shotgun (WGS) entry which is preliminary data.</text>
</comment>
<comment type="catalytic activity">
    <reaction evidence="24">
        <text>tauroursodeoxycholate + NADP(+) = 7-oxotaurolithocholate + NADPH + H(+)</text>
        <dbReference type="Rhea" id="RHEA:68980"/>
        <dbReference type="ChEBI" id="CHEBI:15378"/>
        <dbReference type="ChEBI" id="CHEBI:57783"/>
        <dbReference type="ChEBI" id="CHEBI:58349"/>
        <dbReference type="ChEBI" id="CHEBI:132028"/>
        <dbReference type="ChEBI" id="CHEBI:137724"/>
    </reaction>
    <physiologicalReaction direction="right-to-left" evidence="24">
        <dbReference type="Rhea" id="RHEA:68982"/>
    </physiologicalReaction>
</comment>
<evidence type="ECO:0000256" key="24">
    <source>
        <dbReference type="ARBA" id="ARBA00048702"/>
    </source>
</evidence>
<comment type="catalytic activity">
    <reaction evidence="15">
        <text>3beta-hydroxy-5alpha-androstane-7,17-dione + NADPH + H(+) = 3beta,7beta-dihydroxy-5alpha-androstan-17-one + NADP(+)</text>
        <dbReference type="Rhea" id="RHEA:69456"/>
        <dbReference type="ChEBI" id="CHEBI:15378"/>
        <dbReference type="ChEBI" id="CHEBI:57783"/>
        <dbReference type="ChEBI" id="CHEBI:58349"/>
        <dbReference type="ChEBI" id="CHEBI:79834"/>
        <dbReference type="ChEBI" id="CHEBI:183809"/>
    </reaction>
    <physiologicalReaction direction="left-to-right" evidence="15">
        <dbReference type="Rhea" id="RHEA:69457"/>
    </physiologicalReaction>
</comment>
<keyword evidence="4" id="KW-0812">Transmembrane</keyword>
<evidence type="ECO:0000256" key="21">
    <source>
        <dbReference type="ARBA" id="ARBA00048585"/>
    </source>
</evidence>
<dbReference type="OrthoDB" id="1933717at2759"/>
<evidence type="ECO:0000256" key="7">
    <source>
        <dbReference type="ARBA" id="ARBA00023002"/>
    </source>
</evidence>
<dbReference type="SUPFAM" id="SSF51735">
    <property type="entry name" value="NAD(P)-binding Rossmann-fold domains"/>
    <property type="match status" value="1"/>
</dbReference>
<dbReference type="InterPro" id="IPR020904">
    <property type="entry name" value="Sc_DH/Rdtase_CS"/>
</dbReference>
<dbReference type="GO" id="GO:0005789">
    <property type="term" value="C:endoplasmic reticulum membrane"/>
    <property type="evidence" value="ECO:0007669"/>
    <property type="project" value="UniProtKB-SubCell"/>
</dbReference>
<evidence type="ECO:0000256" key="8">
    <source>
        <dbReference type="ARBA" id="ARBA00023136"/>
    </source>
</evidence>
<keyword evidence="6" id="KW-1133">Transmembrane helix</keyword>
<dbReference type="InterPro" id="IPR036291">
    <property type="entry name" value="NAD(P)-bd_dom_sf"/>
</dbReference>
<comment type="catalytic activity">
    <reaction evidence="26">
        <text>7-oxolithocholate + NADPH + H(+) = ursodeoxycholate + NADP(+)</text>
        <dbReference type="Rhea" id="RHEA:47540"/>
        <dbReference type="ChEBI" id="CHEBI:15378"/>
        <dbReference type="ChEBI" id="CHEBI:57783"/>
        <dbReference type="ChEBI" id="CHEBI:58349"/>
        <dbReference type="ChEBI" id="CHEBI:78604"/>
        <dbReference type="ChEBI" id="CHEBI:78605"/>
    </reaction>
    <physiologicalReaction direction="left-to-right" evidence="26">
        <dbReference type="Rhea" id="RHEA:47541"/>
    </physiologicalReaction>
</comment>
<accession>A0A7L0DUP5</accession>
<evidence type="ECO:0000256" key="16">
    <source>
        <dbReference type="ARBA" id="ARBA00047608"/>
    </source>
</evidence>
<feature type="non-terminal residue" evidence="28">
    <location>
        <position position="1"/>
    </location>
</feature>